<sequence length="71" mass="7782">MGSEGHEYDLDEEALSGADVAERLAKQRQQLNARLGLDVAASIGVDLTSVYSNEDLCPVKVQQIKTEIHRV</sequence>
<gene>
    <name evidence="1" type="ORF">OBRU01_03845</name>
</gene>
<comment type="caution">
    <text evidence="1">The sequence shown here is derived from an EMBL/GenBank/DDBJ whole genome shotgun (WGS) entry which is preliminary data.</text>
</comment>
<organism evidence="1 2">
    <name type="scientific">Operophtera brumata</name>
    <name type="common">Winter moth</name>
    <name type="synonym">Phalaena brumata</name>
    <dbReference type="NCBI Taxonomy" id="104452"/>
    <lineage>
        <taxon>Eukaryota</taxon>
        <taxon>Metazoa</taxon>
        <taxon>Ecdysozoa</taxon>
        <taxon>Arthropoda</taxon>
        <taxon>Hexapoda</taxon>
        <taxon>Insecta</taxon>
        <taxon>Pterygota</taxon>
        <taxon>Neoptera</taxon>
        <taxon>Endopterygota</taxon>
        <taxon>Lepidoptera</taxon>
        <taxon>Glossata</taxon>
        <taxon>Ditrysia</taxon>
        <taxon>Geometroidea</taxon>
        <taxon>Geometridae</taxon>
        <taxon>Larentiinae</taxon>
        <taxon>Operophtera</taxon>
    </lineage>
</organism>
<reference evidence="1 2" key="1">
    <citation type="journal article" date="2015" name="Genome Biol. Evol.">
        <title>The genome of winter moth (Operophtera brumata) provides a genomic perspective on sexual dimorphism and phenology.</title>
        <authorList>
            <person name="Derks M.F."/>
            <person name="Smit S."/>
            <person name="Salis L."/>
            <person name="Schijlen E."/>
            <person name="Bossers A."/>
            <person name="Mateman C."/>
            <person name="Pijl A.S."/>
            <person name="de Ridder D."/>
            <person name="Groenen M.A."/>
            <person name="Visser M.E."/>
            <person name="Megens H.J."/>
        </authorList>
    </citation>
    <scope>NUCLEOTIDE SEQUENCE [LARGE SCALE GENOMIC DNA]</scope>
    <source>
        <strain evidence="1">WM2013NL</strain>
        <tissue evidence="1">Head and thorax</tissue>
    </source>
</reference>
<name>A0A0L7LHT0_OPEBR</name>
<proteinExistence type="predicted"/>
<evidence type="ECO:0000313" key="2">
    <source>
        <dbReference type="Proteomes" id="UP000037510"/>
    </source>
</evidence>
<accession>A0A0L7LHT0</accession>
<dbReference type="EMBL" id="JTDY01001139">
    <property type="protein sequence ID" value="KOB74761.1"/>
    <property type="molecule type" value="Genomic_DNA"/>
</dbReference>
<dbReference type="STRING" id="104452.A0A0L7LHT0"/>
<dbReference type="AlphaFoldDB" id="A0A0L7LHT0"/>
<protein>
    <submittedName>
        <fullName evidence="1">Uncharacterized protein</fullName>
    </submittedName>
</protein>
<keyword evidence="2" id="KW-1185">Reference proteome</keyword>
<evidence type="ECO:0000313" key="1">
    <source>
        <dbReference type="EMBL" id="KOB74761.1"/>
    </source>
</evidence>
<dbReference type="Proteomes" id="UP000037510">
    <property type="component" value="Unassembled WGS sequence"/>
</dbReference>